<proteinExistence type="inferred from homology"/>
<evidence type="ECO:0000256" key="3">
    <source>
        <dbReference type="ARBA" id="ARBA00022602"/>
    </source>
</evidence>
<comment type="cofactor">
    <cofactor evidence="1">
        <name>Zn(2+)</name>
        <dbReference type="ChEBI" id="CHEBI:29105"/>
    </cofactor>
</comment>
<dbReference type="Pfam" id="PF00432">
    <property type="entry name" value="Prenyltrans"/>
    <property type="match status" value="2"/>
</dbReference>
<dbReference type="InterPro" id="IPR001330">
    <property type="entry name" value="Prenyltrans"/>
</dbReference>
<dbReference type="InterPro" id="IPR045089">
    <property type="entry name" value="PGGT1B-like"/>
</dbReference>
<dbReference type="SUPFAM" id="SSF48239">
    <property type="entry name" value="Terpenoid cyclases/Protein prenyltransferases"/>
    <property type="match status" value="1"/>
</dbReference>
<comment type="caution">
    <text evidence="10">The sequence shown here is derived from an EMBL/GenBank/DDBJ whole genome shotgun (WGS) entry which is preliminary data.</text>
</comment>
<evidence type="ECO:0000256" key="8">
    <source>
        <dbReference type="SAM" id="MobiDB-lite"/>
    </source>
</evidence>
<keyword evidence="4 10" id="KW-0808">Transferase</keyword>
<dbReference type="GO" id="GO:0005953">
    <property type="term" value="C:CAAX-protein geranylgeranyltransferase complex"/>
    <property type="evidence" value="ECO:0007669"/>
    <property type="project" value="TreeGrafter"/>
</dbReference>
<evidence type="ECO:0000256" key="1">
    <source>
        <dbReference type="ARBA" id="ARBA00001947"/>
    </source>
</evidence>
<dbReference type="EMBL" id="MU864355">
    <property type="protein sequence ID" value="KAK4192379.1"/>
    <property type="molecule type" value="Genomic_DNA"/>
</dbReference>
<reference evidence="10" key="1">
    <citation type="journal article" date="2023" name="Mol. Phylogenet. Evol.">
        <title>Genome-scale phylogeny and comparative genomics of the fungal order Sordariales.</title>
        <authorList>
            <person name="Hensen N."/>
            <person name="Bonometti L."/>
            <person name="Westerberg I."/>
            <person name="Brannstrom I.O."/>
            <person name="Guillou S."/>
            <person name="Cros-Aarteil S."/>
            <person name="Calhoun S."/>
            <person name="Haridas S."/>
            <person name="Kuo A."/>
            <person name="Mondo S."/>
            <person name="Pangilinan J."/>
            <person name="Riley R."/>
            <person name="LaButti K."/>
            <person name="Andreopoulos B."/>
            <person name="Lipzen A."/>
            <person name="Chen C."/>
            <person name="Yan M."/>
            <person name="Daum C."/>
            <person name="Ng V."/>
            <person name="Clum A."/>
            <person name="Steindorff A."/>
            <person name="Ohm R.A."/>
            <person name="Martin F."/>
            <person name="Silar P."/>
            <person name="Natvig D.O."/>
            <person name="Lalanne C."/>
            <person name="Gautier V."/>
            <person name="Ament-Velasquez S.L."/>
            <person name="Kruys A."/>
            <person name="Hutchinson M.I."/>
            <person name="Powell A.J."/>
            <person name="Barry K."/>
            <person name="Miller A.N."/>
            <person name="Grigoriev I.V."/>
            <person name="Debuchy R."/>
            <person name="Gladieux P."/>
            <person name="Hiltunen Thoren M."/>
            <person name="Johannesson H."/>
        </authorList>
    </citation>
    <scope>NUCLEOTIDE SEQUENCE</scope>
    <source>
        <strain evidence="10">PSN309</strain>
    </source>
</reference>
<organism evidence="10 11">
    <name type="scientific">Podospora australis</name>
    <dbReference type="NCBI Taxonomy" id="1536484"/>
    <lineage>
        <taxon>Eukaryota</taxon>
        <taxon>Fungi</taxon>
        <taxon>Dikarya</taxon>
        <taxon>Ascomycota</taxon>
        <taxon>Pezizomycotina</taxon>
        <taxon>Sordariomycetes</taxon>
        <taxon>Sordariomycetidae</taxon>
        <taxon>Sordariales</taxon>
        <taxon>Podosporaceae</taxon>
        <taxon>Podospora</taxon>
    </lineage>
</organism>
<keyword evidence="5" id="KW-0479">Metal-binding</keyword>
<keyword evidence="3" id="KW-0637">Prenyltransferase</keyword>
<dbReference type="PANTHER" id="PTHR11774">
    <property type="entry name" value="GERANYLGERANYL TRANSFERASE TYPE BETA SUBUNIT"/>
    <property type="match status" value="1"/>
</dbReference>
<name>A0AAN6X1Q4_9PEZI</name>
<evidence type="ECO:0000256" key="5">
    <source>
        <dbReference type="ARBA" id="ARBA00022723"/>
    </source>
</evidence>
<reference evidence="10" key="2">
    <citation type="submission" date="2023-05" db="EMBL/GenBank/DDBJ databases">
        <authorList>
            <consortium name="Lawrence Berkeley National Laboratory"/>
            <person name="Steindorff A."/>
            <person name="Hensen N."/>
            <person name="Bonometti L."/>
            <person name="Westerberg I."/>
            <person name="Brannstrom I.O."/>
            <person name="Guillou S."/>
            <person name="Cros-Aarteil S."/>
            <person name="Calhoun S."/>
            <person name="Haridas S."/>
            <person name="Kuo A."/>
            <person name="Mondo S."/>
            <person name="Pangilinan J."/>
            <person name="Riley R."/>
            <person name="Labutti K."/>
            <person name="Andreopoulos B."/>
            <person name="Lipzen A."/>
            <person name="Chen C."/>
            <person name="Yanf M."/>
            <person name="Daum C."/>
            <person name="Ng V."/>
            <person name="Clum A."/>
            <person name="Ohm R."/>
            <person name="Martin F."/>
            <person name="Silar P."/>
            <person name="Natvig D."/>
            <person name="Lalanne C."/>
            <person name="Gautier V."/>
            <person name="Ament-Velasquez S.L."/>
            <person name="Kruys A."/>
            <person name="Hutchinson M.I."/>
            <person name="Powell A.J."/>
            <person name="Barry K."/>
            <person name="Miller A.N."/>
            <person name="Grigoriev I.V."/>
            <person name="Debuchy R."/>
            <person name="Gladieux P."/>
            <person name="Thoren M.H."/>
            <person name="Johannesson H."/>
        </authorList>
    </citation>
    <scope>NUCLEOTIDE SEQUENCE</scope>
    <source>
        <strain evidence="10">PSN309</strain>
    </source>
</reference>
<dbReference type="Proteomes" id="UP001302126">
    <property type="component" value="Unassembled WGS sequence"/>
</dbReference>
<keyword evidence="7" id="KW-0862">Zinc</keyword>
<dbReference type="AlphaFoldDB" id="A0AAN6X1Q4"/>
<gene>
    <name evidence="10" type="ORF">QBC35DRAFT_485051</name>
</gene>
<keyword evidence="11" id="KW-1185">Reference proteome</keyword>
<feature type="region of interest" description="Disordered" evidence="8">
    <location>
        <begin position="61"/>
        <end position="104"/>
    </location>
</feature>
<feature type="domain" description="Prenyltransferase alpha-alpha toroid" evidence="9">
    <location>
        <begin position="95"/>
        <end position="472"/>
    </location>
</feature>
<dbReference type="PANTHER" id="PTHR11774:SF4">
    <property type="entry name" value="GERANYLGERANYL TRANSFERASE TYPE-1 SUBUNIT BETA"/>
    <property type="match status" value="1"/>
</dbReference>
<evidence type="ECO:0000313" key="11">
    <source>
        <dbReference type="Proteomes" id="UP001302126"/>
    </source>
</evidence>
<evidence type="ECO:0000259" key="9">
    <source>
        <dbReference type="Pfam" id="PF00432"/>
    </source>
</evidence>
<sequence>MNQPTLPPFDIERQLKYWKMCLDRPLPHHYLSNEANRMALAWFIINSITILTPDLDESVGARTESSRSDSSVVARTESPTSDSSVVAQTESSTTSKQLISPISPEDKPKLRQWVLSHQQPGGGFASTSSLVFPLHAHEQWAAETGTETTERSGMANAPGTLFALQLLALLADDDDPAGAFNGVDRVQTLRWLKRLQREDGSFGEVLRQLPGQGWFIGGGYDMRYCYIAAAIRWMLRDEELPADQPGYVEDIDTKRLMMYISMCQSYSGGFAGSSRDEAHAGYAYCALAAIRLLDRPLETLPGYYHSELIYKIIPDMSRLNRWLAWRQFVYLDPNTPSVELDPSSSASVEDGDIVNFLLPKSPADLSLLTAEDKSASLLVASNGRTNKVADTCYTWWVGAALANANQSAFLHKNPLFDWRASRRFLLEKMAHPIGGFSKYPGGPPDVYHSCFGLAALGLMLEPGLEHVDPDFAVPLNTVKVIEKARAKLFEQPKRASALALDLQKMGVEMGGSSTPKWMQTLYGFT</sequence>
<dbReference type="GO" id="GO:0004662">
    <property type="term" value="F:CAAX-protein geranylgeranyltransferase activity"/>
    <property type="evidence" value="ECO:0007669"/>
    <property type="project" value="TreeGrafter"/>
</dbReference>
<evidence type="ECO:0000256" key="2">
    <source>
        <dbReference type="ARBA" id="ARBA00010497"/>
    </source>
</evidence>
<keyword evidence="6" id="KW-0677">Repeat</keyword>
<feature type="compositionally biased region" description="Polar residues" evidence="8">
    <location>
        <begin position="68"/>
        <end position="100"/>
    </location>
</feature>
<dbReference type="InterPro" id="IPR008930">
    <property type="entry name" value="Terpenoid_cyclase/PrenylTrfase"/>
</dbReference>
<evidence type="ECO:0000256" key="6">
    <source>
        <dbReference type="ARBA" id="ARBA00022737"/>
    </source>
</evidence>
<evidence type="ECO:0000256" key="7">
    <source>
        <dbReference type="ARBA" id="ARBA00022833"/>
    </source>
</evidence>
<evidence type="ECO:0000313" key="10">
    <source>
        <dbReference type="EMBL" id="KAK4192379.1"/>
    </source>
</evidence>
<feature type="domain" description="Prenyltransferase alpha-alpha toroid" evidence="9">
    <location>
        <begin position="9"/>
        <end position="56"/>
    </location>
</feature>
<dbReference type="Gene3D" id="1.50.10.20">
    <property type="match status" value="2"/>
</dbReference>
<protein>
    <submittedName>
        <fullName evidence="10">Geranylgeranyl transferase type-2 subunit beta</fullName>
    </submittedName>
</protein>
<accession>A0AAN6X1Q4</accession>
<dbReference type="GO" id="GO:0046872">
    <property type="term" value="F:metal ion binding"/>
    <property type="evidence" value="ECO:0007669"/>
    <property type="project" value="UniProtKB-KW"/>
</dbReference>
<comment type="similarity">
    <text evidence="2">Belongs to the protein prenyltransferase subunit beta family.</text>
</comment>
<evidence type="ECO:0000256" key="4">
    <source>
        <dbReference type="ARBA" id="ARBA00022679"/>
    </source>
</evidence>